<evidence type="ECO:0000256" key="3">
    <source>
        <dbReference type="ARBA" id="ARBA00011887"/>
    </source>
</evidence>
<dbReference type="GO" id="GO:0019645">
    <property type="term" value="P:anaerobic electron transport chain"/>
    <property type="evidence" value="ECO:0007669"/>
    <property type="project" value="TreeGrafter"/>
</dbReference>
<dbReference type="GO" id="GO:0009055">
    <property type="term" value="F:electron transfer activity"/>
    <property type="evidence" value="ECO:0007669"/>
    <property type="project" value="InterPro"/>
</dbReference>
<dbReference type="KEGG" id="crx:CRECT_0784"/>
<dbReference type="SUPFAM" id="SSF48695">
    <property type="entry name" value="Multiheme cytochromes"/>
    <property type="match status" value="1"/>
</dbReference>
<gene>
    <name evidence="13" type="ORF">CRECT_0784</name>
</gene>
<dbReference type="PANTHER" id="PTHR30633:SF0">
    <property type="entry name" value="CYTOCHROME C-552"/>
    <property type="match status" value="1"/>
</dbReference>
<keyword evidence="4 11" id="KW-0349">Heme</keyword>
<evidence type="ECO:0000256" key="8">
    <source>
        <dbReference type="ARBA" id="ARBA00023002"/>
    </source>
</evidence>
<comment type="catalytic activity">
    <reaction evidence="10">
        <text>6 Fe(III)-[cytochrome c] + NH4(+) + 2 H2O = 6 Fe(II)-[cytochrome c] + nitrite + 8 H(+)</text>
        <dbReference type="Rhea" id="RHEA:13089"/>
        <dbReference type="Rhea" id="RHEA-COMP:10350"/>
        <dbReference type="Rhea" id="RHEA-COMP:14399"/>
        <dbReference type="ChEBI" id="CHEBI:15377"/>
        <dbReference type="ChEBI" id="CHEBI:15378"/>
        <dbReference type="ChEBI" id="CHEBI:16301"/>
        <dbReference type="ChEBI" id="CHEBI:28938"/>
        <dbReference type="ChEBI" id="CHEBI:29033"/>
        <dbReference type="ChEBI" id="CHEBI:29034"/>
        <dbReference type="EC" id="1.7.2.2"/>
    </reaction>
</comment>
<evidence type="ECO:0000259" key="12">
    <source>
        <dbReference type="PROSITE" id="PS51007"/>
    </source>
</evidence>
<dbReference type="GO" id="GO:0030288">
    <property type="term" value="C:outer membrane-bounded periplasmic space"/>
    <property type="evidence" value="ECO:0007669"/>
    <property type="project" value="TreeGrafter"/>
</dbReference>
<keyword evidence="7" id="KW-0106">Calcium</keyword>
<evidence type="ECO:0000256" key="4">
    <source>
        <dbReference type="ARBA" id="ARBA00022617"/>
    </source>
</evidence>
<dbReference type="GO" id="GO:0046872">
    <property type="term" value="F:metal ion binding"/>
    <property type="evidence" value="ECO:0007669"/>
    <property type="project" value="UniProtKB-KW"/>
</dbReference>
<organism evidence="13 14">
    <name type="scientific">Campylobacter rectus</name>
    <name type="common">Wolinella recta</name>
    <dbReference type="NCBI Taxonomy" id="203"/>
    <lineage>
        <taxon>Bacteria</taxon>
        <taxon>Pseudomonadati</taxon>
        <taxon>Campylobacterota</taxon>
        <taxon>Epsilonproteobacteria</taxon>
        <taxon>Campylobacterales</taxon>
        <taxon>Campylobacteraceae</taxon>
        <taxon>Campylobacter</taxon>
    </lineage>
</organism>
<evidence type="ECO:0000313" key="13">
    <source>
        <dbReference type="EMBL" id="QCD46463.1"/>
    </source>
</evidence>
<keyword evidence="9 11" id="KW-0408">Iron</keyword>
<dbReference type="PIRSF" id="PIRSF000243">
    <property type="entry name" value="Cyt_c552"/>
    <property type="match status" value="1"/>
</dbReference>
<dbReference type="Gene3D" id="1.20.140.10">
    <property type="entry name" value="Butyryl-CoA Dehydrogenase, subunit A, domain 3"/>
    <property type="match status" value="1"/>
</dbReference>
<dbReference type="CDD" id="cd00548">
    <property type="entry name" value="NrfA-like"/>
    <property type="match status" value="1"/>
</dbReference>
<dbReference type="PANTHER" id="PTHR30633">
    <property type="entry name" value="CYTOCHROME C-552 RESPIRATORY NITRITE REDUCTASE"/>
    <property type="match status" value="1"/>
</dbReference>
<reference evidence="13 14" key="1">
    <citation type="submission" date="2016-07" db="EMBL/GenBank/DDBJ databases">
        <title>Comparative genomics of the Campylobacter concisus group.</title>
        <authorList>
            <person name="Miller W.G."/>
            <person name="Yee E."/>
            <person name="Chapman M.H."/>
            <person name="Huynh S."/>
            <person name="Bono J.L."/>
            <person name="On S.L.W."/>
            <person name="StLeger J."/>
            <person name="Foster G."/>
            <person name="Parker C.T."/>
        </authorList>
    </citation>
    <scope>NUCLEOTIDE SEQUENCE [LARGE SCALE GENOMIC DNA]</scope>
    <source>
        <strain evidence="13 14">ATCC 33238</strain>
    </source>
</reference>
<evidence type="ECO:0000256" key="9">
    <source>
        <dbReference type="ARBA" id="ARBA00023004"/>
    </source>
</evidence>
<keyword evidence="8" id="KW-0560">Oxidoreductase</keyword>
<evidence type="ECO:0000256" key="5">
    <source>
        <dbReference type="ARBA" id="ARBA00022723"/>
    </source>
</evidence>
<dbReference type="InterPro" id="IPR003321">
    <property type="entry name" value="Cyt_c552"/>
</dbReference>
<keyword evidence="5 11" id="KW-0479">Metal-binding</keyword>
<dbReference type="EC" id="1.7.2.2" evidence="3"/>
<proteinExistence type="inferred from homology"/>
<dbReference type="Proteomes" id="UP000502377">
    <property type="component" value="Chromosome"/>
</dbReference>
<evidence type="ECO:0000256" key="7">
    <source>
        <dbReference type="ARBA" id="ARBA00022837"/>
    </source>
</evidence>
<dbReference type="RefSeq" id="WP_002946002.1">
    <property type="nucleotide sequence ID" value="NZ_CP012543.1"/>
</dbReference>
<accession>A0A6G5QL60</accession>
<dbReference type="InterPro" id="IPR009056">
    <property type="entry name" value="Cyt_c-like_dom"/>
</dbReference>
<feature type="domain" description="Cytochrome c" evidence="12">
    <location>
        <begin position="189"/>
        <end position="397"/>
    </location>
</feature>
<dbReference type="EMBL" id="CP012543">
    <property type="protein sequence ID" value="QCD46463.1"/>
    <property type="molecule type" value="Genomic_DNA"/>
</dbReference>
<evidence type="ECO:0000256" key="10">
    <source>
        <dbReference type="ARBA" id="ARBA00049131"/>
    </source>
</evidence>
<evidence type="ECO:0000313" key="14">
    <source>
        <dbReference type="Proteomes" id="UP000502377"/>
    </source>
</evidence>
<dbReference type="AlphaFoldDB" id="A0A6G5QL60"/>
<dbReference type="GO" id="GO:0042279">
    <property type="term" value="F:nitrite reductase (cytochrome, ammonia-forming) activity"/>
    <property type="evidence" value="ECO:0007669"/>
    <property type="project" value="UniProtKB-EC"/>
</dbReference>
<dbReference type="GO" id="GO:0020037">
    <property type="term" value="F:heme binding"/>
    <property type="evidence" value="ECO:0007669"/>
    <property type="project" value="InterPro"/>
</dbReference>
<protein>
    <recommendedName>
        <fullName evidence="3">nitrite reductase (cytochrome; ammonia-forming)</fullName>
        <ecNumber evidence="3">1.7.2.2</ecNumber>
    </recommendedName>
</protein>
<dbReference type="PROSITE" id="PS51007">
    <property type="entry name" value="CYTC"/>
    <property type="match status" value="1"/>
</dbReference>
<keyword evidence="6" id="KW-0732">Signal</keyword>
<dbReference type="InterPro" id="IPR036280">
    <property type="entry name" value="Multihaem_cyt_sf"/>
</dbReference>
<dbReference type="Gene3D" id="1.10.1130.10">
    <property type="entry name" value="Flavocytochrome C3, Chain A"/>
    <property type="match status" value="1"/>
</dbReference>
<evidence type="ECO:0000256" key="11">
    <source>
        <dbReference type="PROSITE-ProRule" id="PRU00433"/>
    </source>
</evidence>
<dbReference type="Pfam" id="PF02335">
    <property type="entry name" value="Cytochrom_C552"/>
    <property type="match status" value="1"/>
</dbReference>
<name>A0A6G5QL60_CAMRE</name>
<sequence length="514" mass="58179">MKRILVLACIVVAILAMIFIGFDITKKEEQRIAINTPRGVPQMPSKSSDWKQFYPNQYESFMHSKDSDKSIDMLDVRPNVTIVRAGESAMGVKWRHNRGKYYSTIDAMFSMNSEFPSDPKNENEYPYAKCIVCHSSDTIRLIERDGRNEFFSRPLAAYGHEAQNPIGCVDCHDPKTTELSVKRDHLNKALVSAGLPVFEKMSHQQKRTFICAQCHMLSFTSRYEWTDTNGAKHIAKDIANPWGNGIGVEEIEAFYDDGANFPDGKPAVHITNMLSKAPTIIGDNTDFEIFVKGTHAKNGVSCADCHLPYTAEGGVKYSYHKISKPLENMDKSCLTCHPGKKEELMQILKDKKSKYDQIGSIALDNLAAANLEAAKAWEAGANAEEMKDVMQYLRKATWRYTYAGTSHGAYFHATEEALRIFADGNNYAMKARIELAKILSAHGAKDYKAPKFKTKEEIYAFLNLPEREALIKKKCEWIDTTGRRWLKEAKENGTLSEDLDFSNTKTWYDSECKK</sequence>
<evidence type="ECO:0000256" key="2">
    <source>
        <dbReference type="ARBA" id="ARBA00009288"/>
    </source>
</evidence>
<evidence type="ECO:0000256" key="1">
    <source>
        <dbReference type="ARBA" id="ARBA00004196"/>
    </source>
</evidence>
<comment type="similarity">
    <text evidence="2">Belongs to the cytochrome c-552 family.</text>
</comment>
<evidence type="ECO:0000256" key="6">
    <source>
        <dbReference type="ARBA" id="ARBA00022729"/>
    </source>
</evidence>
<comment type="subcellular location">
    <subcellularLocation>
        <location evidence="1">Cell envelope</location>
    </subcellularLocation>
</comment>